<reference evidence="3 4" key="1">
    <citation type="journal article" date="2015" name="G3 (Bethesda)">
        <title>Insights into Ongoing Evolution of the Hexachlorocyclohexane Catabolic Pathway from Comparative Genomics of Ten Sphingomonadaceae Strains.</title>
        <authorList>
            <person name="Pearce S.L."/>
            <person name="Oakeshott J.G."/>
            <person name="Pandey G."/>
        </authorList>
    </citation>
    <scope>NUCLEOTIDE SEQUENCE [LARGE SCALE GENOMIC DNA]</scope>
    <source>
        <strain evidence="3 4">LL01</strain>
    </source>
</reference>
<accession>A0A0J8AH77</accession>
<dbReference type="Pfam" id="PF20712">
    <property type="entry name" value="CyanoTRADDas_TM"/>
    <property type="match status" value="1"/>
</dbReference>
<comment type="caution">
    <text evidence="3">The sequence shown here is derived from an EMBL/GenBank/DDBJ whole genome shotgun (WGS) entry which is preliminary data.</text>
</comment>
<dbReference type="InterPro" id="IPR048567">
    <property type="entry name" value="CyanoTRADDas_TM"/>
</dbReference>
<evidence type="ECO:0000259" key="2">
    <source>
        <dbReference type="Pfam" id="PF20712"/>
    </source>
</evidence>
<evidence type="ECO:0000313" key="4">
    <source>
        <dbReference type="Proteomes" id="UP000052232"/>
    </source>
</evidence>
<keyword evidence="1" id="KW-0472">Membrane</keyword>
<feature type="transmembrane region" description="Helical" evidence="1">
    <location>
        <begin position="168"/>
        <end position="189"/>
    </location>
</feature>
<dbReference type="RefSeq" id="WP_066607151.1">
    <property type="nucleotide sequence ID" value="NZ_KQ130435.1"/>
</dbReference>
<feature type="transmembrane region" description="Helical" evidence="1">
    <location>
        <begin position="36"/>
        <end position="56"/>
    </location>
</feature>
<evidence type="ECO:0000313" key="3">
    <source>
        <dbReference type="EMBL" id="KMS54185.1"/>
    </source>
</evidence>
<sequence>MSIITNFSGSALGVSLESASSVFEIIDRGTRREQQLAFVSAPAFLIGGGVVVASIGEVLPHNALFAGIGIIFFAVVTLASATASYDYRKQRDKNQAVNDLEERVKNEPDKPKLAWLLAQEKLESYLDRNLRQVSSIFYLTAFVMLIGMGFIGLGVWKSLNDPNKIEPAALAALAGVVIQIIGGTILLIFRSTMSQAKGYVNVLERINAVGMSINILEGIESSNEMRDKARLALSANLLRLYDTKVGSVASPDEMKET</sequence>
<protein>
    <recommendedName>
        <fullName evidence="2">Cyanobacterial TRADD-N associated 2 transmembrane domain-containing protein</fullName>
    </recommendedName>
</protein>
<dbReference type="AlphaFoldDB" id="A0A0J8AH77"/>
<feature type="transmembrane region" description="Helical" evidence="1">
    <location>
        <begin position="62"/>
        <end position="85"/>
    </location>
</feature>
<dbReference type="Proteomes" id="UP000052232">
    <property type="component" value="Unassembled WGS sequence"/>
</dbReference>
<gene>
    <name evidence="3" type="ORF">V473_17875</name>
</gene>
<organism evidence="3 4">
    <name type="scientific">Sphingobium cupriresistens LL01</name>
    <dbReference type="NCBI Taxonomy" id="1420583"/>
    <lineage>
        <taxon>Bacteria</taxon>
        <taxon>Pseudomonadati</taxon>
        <taxon>Pseudomonadota</taxon>
        <taxon>Alphaproteobacteria</taxon>
        <taxon>Sphingomonadales</taxon>
        <taxon>Sphingomonadaceae</taxon>
        <taxon>Sphingobium</taxon>
    </lineage>
</organism>
<evidence type="ECO:0000256" key="1">
    <source>
        <dbReference type="SAM" id="Phobius"/>
    </source>
</evidence>
<keyword evidence="1" id="KW-0812">Transmembrane</keyword>
<dbReference type="PATRIC" id="fig|1420583.3.peg.3385"/>
<keyword evidence="4" id="KW-1185">Reference proteome</keyword>
<dbReference type="EMBL" id="JACT01000004">
    <property type="protein sequence ID" value="KMS54185.1"/>
    <property type="molecule type" value="Genomic_DNA"/>
</dbReference>
<keyword evidence="1" id="KW-1133">Transmembrane helix</keyword>
<name>A0A0J8AH77_9SPHN</name>
<feature type="transmembrane region" description="Helical" evidence="1">
    <location>
        <begin position="136"/>
        <end position="156"/>
    </location>
</feature>
<proteinExistence type="predicted"/>
<feature type="domain" description="Cyanobacterial TRADD-N associated 2 transmembrane" evidence="2">
    <location>
        <begin position="128"/>
        <end position="196"/>
    </location>
</feature>